<feature type="domain" description="GYF" evidence="2">
    <location>
        <begin position="231"/>
        <end position="290"/>
    </location>
</feature>
<dbReference type="STRING" id="65357.A0A024G9Q4"/>
<dbReference type="SUPFAM" id="SSF55277">
    <property type="entry name" value="GYF domain"/>
    <property type="match status" value="1"/>
</dbReference>
<name>A0A024G9Q4_9STRA</name>
<feature type="compositionally biased region" description="Basic and acidic residues" evidence="1">
    <location>
        <begin position="19"/>
        <end position="32"/>
    </location>
</feature>
<organism evidence="3 4">
    <name type="scientific">Albugo candida</name>
    <dbReference type="NCBI Taxonomy" id="65357"/>
    <lineage>
        <taxon>Eukaryota</taxon>
        <taxon>Sar</taxon>
        <taxon>Stramenopiles</taxon>
        <taxon>Oomycota</taxon>
        <taxon>Peronosporomycetes</taxon>
        <taxon>Albuginales</taxon>
        <taxon>Albuginaceae</taxon>
        <taxon>Albugo</taxon>
    </lineage>
</organism>
<sequence length="336" mass="38514">MVRFDTKSNTSLQEMSDQEEQKQGEDGSDRLHGNTVIEAQKGTAIGFTSFDMKDEKDDGRFDENGHFVWNKEEKNVQEDAWMEGYTEEQVERARKAHLRINAREETEETLTIVKAKELLGQLLEPGENVLNALRRLGTKRPKRPLRKRQRSDAGKDTKIHEPVPQTEEEKRQFDLITEAAALLMTHGHVDTYSQLQEEFIEAENSVARNDTLEAKGGDAVSTASANKAPSEVMWEYKGLENGEIHGPFATSTILQWKQQGYFIGEKSVEMRIMRPQHTEEEQQMMGQHMTGTQTSAADEMFEDFEDEICGNTTENQNLHLVSDWQRSDSIDFHQYL</sequence>
<feature type="region of interest" description="Disordered" evidence="1">
    <location>
        <begin position="1"/>
        <end position="34"/>
    </location>
</feature>
<accession>A0A024G9Q4</accession>
<dbReference type="InterPro" id="IPR035445">
    <property type="entry name" value="GYF-like_dom_sf"/>
</dbReference>
<dbReference type="InterPro" id="IPR039905">
    <property type="entry name" value="CD2BP2/Lin1"/>
</dbReference>
<dbReference type="Proteomes" id="UP000053237">
    <property type="component" value="Unassembled WGS sequence"/>
</dbReference>
<feature type="compositionally biased region" description="Basic residues" evidence="1">
    <location>
        <begin position="136"/>
        <end position="149"/>
    </location>
</feature>
<proteinExistence type="predicted"/>
<dbReference type="OrthoDB" id="331341at2759"/>
<keyword evidence="4" id="KW-1185">Reference proteome</keyword>
<evidence type="ECO:0000313" key="4">
    <source>
        <dbReference type="Proteomes" id="UP000053237"/>
    </source>
</evidence>
<evidence type="ECO:0000259" key="2">
    <source>
        <dbReference type="PROSITE" id="PS50829"/>
    </source>
</evidence>
<dbReference type="AlphaFoldDB" id="A0A024G9Q4"/>
<evidence type="ECO:0000256" key="1">
    <source>
        <dbReference type="SAM" id="MobiDB-lite"/>
    </source>
</evidence>
<evidence type="ECO:0000313" key="3">
    <source>
        <dbReference type="EMBL" id="CCI43275.1"/>
    </source>
</evidence>
<comment type="caution">
    <text evidence="3">The sequence shown here is derived from an EMBL/GenBank/DDBJ whole genome shotgun (WGS) entry which is preliminary data.</text>
</comment>
<dbReference type="SMART" id="SM00444">
    <property type="entry name" value="GYF"/>
    <property type="match status" value="1"/>
</dbReference>
<dbReference type="PANTHER" id="PTHR13138:SF3">
    <property type="entry name" value="CD2 ANTIGEN CYTOPLASMIC TAIL-BINDING PROTEIN 2"/>
    <property type="match status" value="1"/>
</dbReference>
<dbReference type="GO" id="GO:0005682">
    <property type="term" value="C:U5 snRNP"/>
    <property type="evidence" value="ECO:0007669"/>
    <property type="project" value="InterPro"/>
</dbReference>
<dbReference type="EMBL" id="CAIX01000046">
    <property type="protein sequence ID" value="CCI43275.1"/>
    <property type="molecule type" value="Genomic_DNA"/>
</dbReference>
<dbReference type="PROSITE" id="PS50829">
    <property type="entry name" value="GYF"/>
    <property type="match status" value="1"/>
</dbReference>
<reference evidence="3 4" key="1">
    <citation type="submission" date="2012-05" db="EMBL/GenBank/DDBJ databases">
        <title>Recombination and specialization in a pathogen metapopulation.</title>
        <authorList>
            <person name="Gardiner A."/>
            <person name="Kemen E."/>
            <person name="Schultz-Larsen T."/>
            <person name="MacLean D."/>
            <person name="Van Oosterhout C."/>
            <person name="Jones J.D.G."/>
        </authorList>
    </citation>
    <scope>NUCLEOTIDE SEQUENCE [LARGE SCALE GENOMIC DNA]</scope>
    <source>
        <strain evidence="3 4">Ac Nc2</strain>
    </source>
</reference>
<dbReference type="Pfam" id="PF02213">
    <property type="entry name" value="GYF"/>
    <property type="match status" value="1"/>
</dbReference>
<dbReference type="InterPro" id="IPR003169">
    <property type="entry name" value="GYF"/>
</dbReference>
<dbReference type="InParanoid" id="A0A024G9Q4"/>
<protein>
    <recommendedName>
        <fullName evidence="2">GYF domain-containing protein</fullName>
    </recommendedName>
</protein>
<feature type="region of interest" description="Disordered" evidence="1">
    <location>
        <begin position="136"/>
        <end position="169"/>
    </location>
</feature>
<dbReference type="Gene3D" id="3.30.1490.40">
    <property type="match status" value="1"/>
</dbReference>
<dbReference type="PANTHER" id="PTHR13138">
    <property type="entry name" value="PROTEIN LIN1"/>
    <property type="match status" value="1"/>
</dbReference>
<feature type="compositionally biased region" description="Basic and acidic residues" evidence="1">
    <location>
        <begin position="150"/>
        <end position="169"/>
    </location>
</feature>
<gene>
    <name evidence="3" type="ORF">BN9_040590</name>
</gene>